<dbReference type="SUPFAM" id="SSF55383">
    <property type="entry name" value="Copper amine oxidase, domain N"/>
    <property type="match status" value="2"/>
</dbReference>
<dbReference type="InterPro" id="IPR012854">
    <property type="entry name" value="Cu_amine_oxidase-like_N"/>
</dbReference>
<dbReference type="AlphaFoldDB" id="A0A0W8E3T0"/>
<dbReference type="Pfam" id="PF07833">
    <property type="entry name" value="Cu_amine_oxidN1"/>
    <property type="match status" value="1"/>
</dbReference>
<evidence type="ECO:0000259" key="1">
    <source>
        <dbReference type="Pfam" id="PF07833"/>
    </source>
</evidence>
<dbReference type="Gene3D" id="3.30.457.10">
    <property type="entry name" value="Copper amine oxidase-like, N-terminal domain"/>
    <property type="match status" value="1"/>
</dbReference>
<organism evidence="2">
    <name type="scientific">hydrocarbon metagenome</name>
    <dbReference type="NCBI Taxonomy" id="938273"/>
    <lineage>
        <taxon>unclassified sequences</taxon>
        <taxon>metagenomes</taxon>
        <taxon>ecological metagenomes</taxon>
    </lineage>
</organism>
<dbReference type="InterPro" id="IPR036582">
    <property type="entry name" value="Mao_N_sf"/>
</dbReference>
<comment type="caution">
    <text evidence="2">The sequence shown here is derived from an EMBL/GenBank/DDBJ whole genome shotgun (WGS) entry which is preliminary data.</text>
</comment>
<feature type="domain" description="Copper amine oxidase-like N-terminal" evidence="1">
    <location>
        <begin position="440"/>
        <end position="546"/>
    </location>
</feature>
<name>A0A0W8E3T0_9ZZZZ</name>
<gene>
    <name evidence="2" type="ORF">ASZ90_019273</name>
</gene>
<sequence length="551" mass="61418">MKKVISCILGLAILLLAMPVNALAGDGAKQSFIENYLHIMDNTLDMQNVYMEDMQRNTIRLDFNGELTESSYQGADGTIMSDVPCNGSIEIIGNQKNGQCQVNFAGQVLEYVLDGKVYLSKDGIIIPKETIESLAKIDTEGLTGMDDLEDMPSYLVLQPLLSDEEWALIQESFTYNMDMYSKKNEIKAFYRELLDTIPASYFNYKDGYAILDIQPSLLASAVFINNLKNNSQDLAEKFTAIMNKPPYVSDEEFTAMKEEIIVGIVAGIDAIQLSDLADLDLPFTVEEFKILTKYHTVNTSVHISSDLEGSKFDLNLSSSSEFSSKSNYTSQVDVALLVDSPELIMDVALQAQGTSSASKSNMDMTVGGEIRSGEELVSGKIVFETSMDFDSKSRISIPQINENNSMVIAMGDFMPEQEEWNSKIIPTPTEWDDGSLKVFVYGQKLNFEAEPLIINSCTMVPVREIGEHLYCDVSWQAPDTVIFSDEYSGVDLTMKVNSTTYYLGDQVLTMDNAPVIINGYTYVPLRVVADYLGYTLEWDAVSKSVFMDFDY</sequence>
<accession>A0A0W8E3T0</accession>
<protein>
    <recommendedName>
        <fullName evidence="1">Copper amine oxidase-like N-terminal domain-containing protein</fullName>
    </recommendedName>
</protein>
<evidence type="ECO:0000313" key="2">
    <source>
        <dbReference type="EMBL" id="KUG03310.1"/>
    </source>
</evidence>
<dbReference type="EMBL" id="LNQE01001886">
    <property type="protein sequence ID" value="KUG03310.1"/>
    <property type="molecule type" value="Genomic_DNA"/>
</dbReference>
<reference evidence="2" key="1">
    <citation type="journal article" date="2015" name="Proc. Natl. Acad. Sci. U.S.A.">
        <title>Networks of energetic and metabolic interactions define dynamics in microbial communities.</title>
        <authorList>
            <person name="Embree M."/>
            <person name="Liu J.K."/>
            <person name="Al-Bassam M.M."/>
            <person name="Zengler K."/>
        </authorList>
    </citation>
    <scope>NUCLEOTIDE SEQUENCE</scope>
</reference>
<proteinExistence type="predicted"/>